<feature type="transmembrane region" description="Helical" evidence="1">
    <location>
        <begin position="56"/>
        <end position="77"/>
    </location>
</feature>
<keyword evidence="1" id="KW-0472">Membrane</keyword>
<sequence length="111" mass="11821">MLSSDMCTEDIQFEVSSTPRPIVLAATAANNTAPKGLKPPQLKIGRNTRILHGHPIPLGVASSIILGSGLHAFVLYLGPHIAQFTIKALPCGRIDLKIAPYDTIQLKQGPS</sequence>
<evidence type="ECO:0000313" key="3">
    <source>
        <dbReference type="Proteomes" id="UP001279734"/>
    </source>
</evidence>
<evidence type="ECO:0000313" key="2">
    <source>
        <dbReference type="EMBL" id="GMH11584.1"/>
    </source>
</evidence>
<dbReference type="EMBL" id="BSYO01000011">
    <property type="protein sequence ID" value="GMH11584.1"/>
    <property type="molecule type" value="Genomic_DNA"/>
</dbReference>
<accession>A0AAD3SJ63</accession>
<name>A0AAD3SJ63_NEPGR</name>
<proteinExistence type="predicted"/>
<keyword evidence="1" id="KW-0812">Transmembrane</keyword>
<dbReference type="AlphaFoldDB" id="A0AAD3SJ63"/>
<protein>
    <submittedName>
        <fullName evidence="2">Uncharacterized protein</fullName>
    </submittedName>
</protein>
<keyword evidence="1" id="KW-1133">Transmembrane helix</keyword>
<dbReference type="Proteomes" id="UP001279734">
    <property type="component" value="Unassembled WGS sequence"/>
</dbReference>
<keyword evidence="3" id="KW-1185">Reference proteome</keyword>
<evidence type="ECO:0000256" key="1">
    <source>
        <dbReference type="SAM" id="Phobius"/>
    </source>
</evidence>
<comment type="caution">
    <text evidence="2">The sequence shown here is derived from an EMBL/GenBank/DDBJ whole genome shotgun (WGS) entry which is preliminary data.</text>
</comment>
<organism evidence="2 3">
    <name type="scientific">Nepenthes gracilis</name>
    <name type="common">Slender pitcher plant</name>
    <dbReference type="NCBI Taxonomy" id="150966"/>
    <lineage>
        <taxon>Eukaryota</taxon>
        <taxon>Viridiplantae</taxon>
        <taxon>Streptophyta</taxon>
        <taxon>Embryophyta</taxon>
        <taxon>Tracheophyta</taxon>
        <taxon>Spermatophyta</taxon>
        <taxon>Magnoliopsida</taxon>
        <taxon>eudicotyledons</taxon>
        <taxon>Gunneridae</taxon>
        <taxon>Pentapetalae</taxon>
        <taxon>Caryophyllales</taxon>
        <taxon>Nepenthaceae</taxon>
        <taxon>Nepenthes</taxon>
    </lineage>
</organism>
<reference evidence="2" key="1">
    <citation type="submission" date="2023-05" db="EMBL/GenBank/DDBJ databases">
        <title>Nepenthes gracilis genome sequencing.</title>
        <authorList>
            <person name="Fukushima K."/>
        </authorList>
    </citation>
    <scope>NUCLEOTIDE SEQUENCE</scope>
    <source>
        <strain evidence="2">SING2019-196</strain>
    </source>
</reference>
<gene>
    <name evidence="2" type="ORF">Nepgr_013425</name>
</gene>